<dbReference type="InterPro" id="IPR043128">
    <property type="entry name" value="Rev_trsase/Diguanyl_cyclase"/>
</dbReference>
<dbReference type="PANTHER" id="PTHR37984">
    <property type="entry name" value="PROTEIN CBG26694"/>
    <property type="match status" value="1"/>
</dbReference>
<dbReference type="GO" id="GO:0003964">
    <property type="term" value="F:RNA-directed DNA polymerase activity"/>
    <property type="evidence" value="ECO:0007669"/>
    <property type="project" value="UniProtKB-KW"/>
</dbReference>
<keyword evidence="7" id="KW-0479">Metal-binding</keyword>
<keyword evidence="1" id="KW-0808">Transferase</keyword>
<evidence type="ECO:0000256" key="8">
    <source>
        <dbReference type="SAM" id="MobiDB-lite"/>
    </source>
</evidence>
<evidence type="ECO:0000256" key="3">
    <source>
        <dbReference type="ARBA" id="ARBA00022722"/>
    </source>
</evidence>
<dbReference type="GO" id="GO:0016787">
    <property type="term" value="F:hydrolase activity"/>
    <property type="evidence" value="ECO:0007669"/>
    <property type="project" value="UniProtKB-KW"/>
</dbReference>
<proteinExistence type="predicted"/>
<dbReference type="InterPro" id="IPR041373">
    <property type="entry name" value="RT_RNaseH"/>
</dbReference>
<dbReference type="EMBL" id="JAKCXM010000604">
    <property type="protein sequence ID" value="KAJ0392607.1"/>
    <property type="molecule type" value="Genomic_DNA"/>
</dbReference>
<dbReference type="Gene3D" id="3.10.20.370">
    <property type="match status" value="1"/>
</dbReference>
<comment type="caution">
    <text evidence="11">The sequence shown here is derived from an EMBL/GenBank/DDBJ whole genome shotgun (WGS) entry which is preliminary data.</text>
</comment>
<keyword evidence="12" id="KW-1185">Reference proteome</keyword>
<keyword evidence="4" id="KW-0255">Endonuclease</keyword>
<dbReference type="FunFam" id="3.10.20.370:FF:000001">
    <property type="entry name" value="Retrovirus-related Pol polyprotein from transposon 17.6-like protein"/>
    <property type="match status" value="1"/>
</dbReference>
<evidence type="ECO:0000256" key="2">
    <source>
        <dbReference type="ARBA" id="ARBA00022695"/>
    </source>
</evidence>
<feature type="domain" description="Integrase catalytic" evidence="10">
    <location>
        <begin position="906"/>
        <end position="1075"/>
    </location>
</feature>
<dbReference type="PROSITE" id="PS50158">
    <property type="entry name" value="ZF_CCHC"/>
    <property type="match status" value="1"/>
</dbReference>
<evidence type="ECO:0000256" key="6">
    <source>
        <dbReference type="ARBA" id="ARBA00022918"/>
    </source>
</evidence>
<protein>
    <recommendedName>
        <fullName evidence="13">Reverse transcriptase</fullName>
    </recommendedName>
</protein>
<feature type="domain" description="CCHC-type" evidence="9">
    <location>
        <begin position="1262"/>
        <end position="1279"/>
    </location>
</feature>
<dbReference type="SUPFAM" id="SSF56672">
    <property type="entry name" value="DNA/RNA polymerases"/>
    <property type="match status" value="1"/>
</dbReference>
<dbReference type="Proteomes" id="UP001209570">
    <property type="component" value="Unassembled WGS sequence"/>
</dbReference>
<dbReference type="InterPro" id="IPR001584">
    <property type="entry name" value="Integrase_cat-core"/>
</dbReference>
<dbReference type="Gene3D" id="1.10.340.70">
    <property type="match status" value="1"/>
</dbReference>
<dbReference type="Gene3D" id="3.30.420.10">
    <property type="entry name" value="Ribonuclease H-like superfamily/Ribonuclease H"/>
    <property type="match status" value="1"/>
</dbReference>
<name>A0AAD5M233_PYTIN</name>
<dbReference type="GO" id="GO:0003676">
    <property type="term" value="F:nucleic acid binding"/>
    <property type="evidence" value="ECO:0007669"/>
    <property type="project" value="InterPro"/>
</dbReference>
<feature type="region of interest" description="Disordered" evidence="8">
    <location>
        <begin position="1183"/>
        <end position="1263"/>
    </location>
</feature>
<dbReference type="Pfam" id="PF17921">
    <property type="entry name" value="Integrase_H2C2"/>
    <property type="match status" value="1"/>
</dbReference>
<evidence type="ECO:0000256" key="4">
    <source>
        <dbReference type="ARBA" id="ARBA00022759"/>
    </source>
</evidence>
<feature type="compositionally biased region" description="Low complexity" evidence="8">
    <location>
        <begin position="1239"/>
        <end position="1253"/>
    </location>
</feature>
<evidence type="ECO:0000259" key="10">
    <source>
        <dbReference type="PROSITE" id="PS50994"/>
    </source>
</evidence>
<dbReference type="InterPro" id="IPR036397">
    <property type="entry name" value="RNaseH_sf"/>
</dbReference>
<dbReference type="InterPro" id="IPR036875">
    <property type="entry name" value="Znf_CCHC_sf"/>
</dbReference>
<dbReference type="SMART" id="SM00343">
    <property type="entry name" value="ZnF_C2HC"/>
    <property type="match status" value="1"/>
</dbReference>
<dbReference type="GO" id="GO:0015074">
    <property type="term" value="P:DNA integration"/>
    <property type="evidence" value="ECO:0007669"/>
    <property type="project" value="InterPro"/>
</dbReference>
<keyword evidence="6" id="KW-0695">RNA-directed DNA polymerase</keyword>
<dbReference type="Pfam" id="PF17917">
    <property type="entry name" value="RT_RNaseH"/>
    <property type="match status" value="1"/>
</dbReference>
<dbReference type="Gene3D" id="3.10.10.10">
    <property type="entry name" value="HIV Type 1 Reverse Transcriptase, subunit A, domain 1"/>
    <property type="match status" value="1"/>
</dbReference>
<keyword evidence="2" id="KW-0548">Nucleotidyltransferase</keyword>
<keyword evidence="7" id="KW-0863">Zinc-finger</keyword>
<dbReference type="FunFam" id="3.30.70.270:FF:000020">
    <property type="entry name" value="Transposon Tf2-6 polyprotein-like Protein"/>
    <property type="match status" value="1"/>
</dbReference>
<dbReference type="PANTHER" id="PTHR37984:SF5">
    <property type="entry name" value="PROTEIN NYNRIN-LIKE"/>
    <property type="match status" value="1"/>
</dbReference>
<dbReference type="PROSITE" id="PS50994">
    <property type="entry name" value="INTEGRASE"/>
    <property type="match status" value="1"/>
</dbReference>
<dbReference type="GO" id="GO:0004519">
    <property type="term" value="F:endonuclease activity"/>
    <property type="evidence" value="ECO:0007669"/>
    <property type="project" value="UniProtKB-KW"/>
</dbReference>
<evidence type="ECO:0000256" key="5">
    <source>
        <dbReference type="ARBA" id="ARBA00022801"/>
    </source>
</evidence>
<evidence type="ECO:0000259" key="9">
    <source>
        <dbReference type="PROSITE" id="PS50158"/>
    </source>
</evidence>
<evidence type="ECO:0000313" key="11">
    <source>
        <dbReference type="EMBL" id="KAJ0392607.1"/>
    </source>
</evidence>
<dbReference type="CDD" id="cd09274">
    <property type="entry name" value="RNase_HI_RT_Ty3"/>
    <property type="match status" value="1"/>
</dbReference>
<keyword evidence="5" id="KW-0378">Hydrolase</keyword>
<dbReference type="SUPFAM" id="SSF53098">
    <property type="entry name" value="Ribonuclease H-like"/>
    <property type="match status" value="1"/>
</dbReference>
<dbReference type="InterPro" id="IPR041588">
    <property type="entry name" value="Integrase_H2C2"/>
</dbReference>
<keyword evidence="7" id="KW-0862">Zinc</keyword>
<evidence type="ECO:0008006" key="13">
    <source>
        <dbReference type="Google" id="ProtNLM"/>
    </source>
</evidence>
<accession>A0AAD5M233</accession>
<evidence type="ECO:0000256" key="1">
    <source>
        <dbReference type="ARBA" id="ARBA00022679"/>
    </source>
</evidence>
<evidence type="ECO:0000313" key="12">
    <source>
        <dbReference type="Proteomes" id="UP001209570"/>
    </source>
</evidence>
<dbReference type="InterPro" id="IPR001878">
    <property type="entry name" value="Znf_CCHC"/>
</dbReference>
<organism evidence="11 12">
    <name type="scientific">Pythium insidiosum</name>
    <name type="common">Pythiosis disease agent</name>
    <dbReference type="NCBI Taxonomy" id="114742"/>
    <lineage>
        <taxon>Eukaryota</taxon>
        <taxon>Sar</taxon>
        <taxon>Stramenopiles</taxon>
        <taxon>Oomycota</taxon>
        <taxon>Peronosporomycetes</taxon>
        <taxon>Pythiales</taxon>
        <taxon>Pythiaceae</taxon>
        <taxon>Pythium</taxon>
    </lineage>
</organism>
<dbReference type="InterPro" id="IPR043502">
    <property type="entry name" value="DNA/RNA_pol_sf"/>
</dbReference>
<dbReference type="GO" id="GO:0008270">
    <property type="term" value="F:zinc ion binding"/>
    <property type="evidence" value="ECO:0007669"/>
    <property type="project" value="UniProtKB-KW"/>
</dbReference>
<reference evidence="11" key="1">
    <citation type="submission" date="2021-12" db="EMBL/GenBank/DDBJ databases">
        <title>Prjna785345.</title>
        <authorList>
            <person name="Rujirawat T."/>
            <person name="Krajaejun T."/>
        </authorList>
    </citation>
    <scope>NUCLEOTIDE SEQUENCE</scope>
    <source>
        <strain evidence="11">Pi057C3</strain>
    </source>
</reference>
<dbReference type="SUPFAM" id="SSF57756">
    <property type="entry name" value="Retrovirus zinc finger-like domains"/>
    <property type="match status" value="1"/>
</dbReference>
<keyword evidence="3" id="KW-0540">Nuclease</keyword>
<dbReference type="Gene3D" id="3.30.70.270">
    <property type="match status" value="1"/>
</dbReference>
<gene>
    <name evidence="11" type="ORF">P43SY_003150</name>
</gene>
<dbReference type="InterPro" id="IPR050951">
    <property type="entry name" value="Retrovirus_Pol_polyprotein"/>
</dbReference>
<feature type="region of interest" description="Disordered" evidence="8">
    <location>
        <begin position="138"/>
        <end position="186"/>
    </location>
</feature>
<sequence>MEALATPADRTYDSLSTRLRQQYGTKLTEAAAVNKLMQRKKQAGETYQEYAMALRQAAEGVPVGEHFFIEAFQDGLGDFTGSLVRSKAPATLMDAVHCATLARGNDGRGVEKASWLRGRGARAPEVATVNLVQAVGEGHEAPPDEQEGDPDREQPTPAVKPTVPWPKQQPAGVPAAGNKRKWQGQQGSGYSHYGEYGVKVDTCAAYSVAGVKMKTCGARLLQAPPVDYVQGLGGQQLRVEGLWHFKLRTVYNQIVELDALLVEGCDEEVLLGKDFLVDKKARIDFETNEVRYAEDEIEIILPFNVSAAVGPGAVRLVRGQKVRTETFATFRVPVAAPEGTVGIFEPTAQQQEWLMAPRTVTVVRQGHVTVPVLSVLGKTTKLPARKQLGAWVPLGKDLEVLEERGGLTRDKVQRWIARLQESKSTQLPNEGDLQLGHLDDGDADLVRRVLRAFPGVLSEATVCPPLTKTGVEHYIPTGTAAPILHRAWRKSVAENAIVDEHVQKMLREGVVEMGNGPWGFPVVLVRKKDGAVRFCVDYRALNQITVKDVYPLPRIDETLESLGGARSLTRLVDAVEAYPEPTDTTSVKRFVHLAGYYRRFIANFGSKMAPLTRLLRKDVVWEWGTAQRRAFVDIKRELSTKPLLCYPDFEKPFVLATDASRVGLGAALQQDQGRGLQPVGYASKTNSPTQANYTITELECLAVVWAVEHFRPYLYGRRFTVVTDHNALKWLMTAKDLKNRLQRWALTLSEYDIDVVYRPGRENVVPDALSRAPVNMVTPAAATAARRETGYHEAWQLDEETLIQHQSNSEMCREAIEKGTINGKQVEKRDGKLMVLTEEGWRTLLPPSLWAQALRECHDSVWAGHLRGPQTLARIQRAFWWPRVRQITIDWVGSCRDCGSRKVRPAKVVPPLQSLKAGTVGDRWALDFAGPLPVTAAGNRYVIAIAEYATKWVVAVPTPTREAATVARVLMERVVFQHGPFRELLADGAAELQSETVNQLVVLLQAKQTTPVAYRPNLMGLIERFNRTWKDMVAIYVSEHQNDWDEWLPALAHAYNTAKHTTTGYAPYQLMYGREPRLPRDLLLRERLDGGMEPAQCDYEEEQTRAFLRLTRSGVFFVKRRQRRRRNRIGQYAMEIEVEVVTGPSAGQTKWLAMQDYEALWRDAEDVGDDVMLGRASDIAATATSMPPGAVGEEHQAPPNEQEGDPDREHSTPAVKPTVSWPKQQPAGVPAAGSKRKWQGQQGSGYSHYGPSPNKRRAEGPRRCYGCGATGHMIASCPELLAFRASQGKGKMEAEDEKQEN</sequence>
<dbReference type="InterPro" id="IPR012337">
    <property type="entry name" value="RNaseH-like_sf"/>
</dbReference>
<evidence type="ECO:0000256" key="7">
    <source>
        <dbReference type="PROSITE-ProRule" id="PRU00047"/>
    </source>
</evidence>